<evidence type="ECO:0000256" key="2">
    <source>
        <dbReference type="SAM" id="Phobius"/>
    </source>
</evidence>
<evidence type="ECO:0000313" key="4">
    <source>
        <dbReference type="EMBL" id="MCW9712267.1"/>
    </source>
</evidence>
<feature type="transmembrane region" description="Helical" evidence="2">
    <location>
        <begin position="180"/>
        <end position="196"/>
    </location>
</feature>
<keyword evidence="5" id="KW-1185">Reference proteome</keyword>
<dbReference type="Gene3D" id="3.30.70.1290">
    <property type="entry name" value="Transposase IS200-like"/>
    <property type="match status" value="1"/>
</dbReference>
<dbReference type="EMBL" id="JAJNDC010000001">
    <property type="protein sequence ID" value="MCW9712267.1"/>
    <property type="molecule type" value="Genomic_DNA"/>
</dbReference>
<reference evidence="4 5" key="1">
    <citation type="submission" date="2021-11" db="EMBL/GenBank/DDBJ databases">
        <title>Aliifidinibius sp. nov., a new bacterium isolated from saline soil.</title>
        <authorList>
            <person name="Galisteo C."/>
            <person name="De La Haba R."/>
            <person name="Sanchez-Porro C."/>
            <person name="Ventosa A."/>
        </authorList>
    </citation>
    <scope>NUCLEOTIDE SEQUENCE [LARGE SCALE GENOMIC DNA]</scope>
    <source>
        <strain evidence="4 5">KACC 190600</strain>
    </source>
</reference>
<evidence type="ECO:0000313" key="5">
    <source>
        <dbReference type="Proteomes" id="UP001207337"/>
    </source>
</evidence>
<dbReference type="InterPro" id="IPR002686">
    <property type="entry name" value="Transposase_17"/>
</dbReference>
<dbReference type="InterPro" id="IPR052715">
    <property type="entry name" value="RAYT_transposase"/>
</dbReference>
<feature type="compositionally biased region" description="Polar residues" evidence="1">
    <location>
        <begin position="135"/>
        <end position="144"/>
    </location>
</feature>
<comment type="caution">
    <text evidence="4">The sequence shown here is derived from an EMBL/GenBank/DDBJ whole genome shotgun (WGS) entry which is preliminary data.</text>
</comment>
<keyword evidence="2" id="KW-0472">Membrane</keyword>
<keyword evidence="2" id="KW-0812">Transmembrane</keyword>
<sequence length="225" mass="25858">MGDDQETTKKEIVMGYNPKKYNRRTTRLKGYDYSSLGRYFVTMCTHNRLCLFGEINDGNMVLNEWGQIARNQWLETESIRDNVALDAFVIMPNHVHGIIRITHSDRNTGSGTYYSAGAYCNTPLRRDAPHYDRNTPPSNNNVSHQGEFRSPSKTLGAIVRGYKSEVTAQINRKRSLARRYGSAIITNVLLVIYIHWNEFDIILSTIPSNGRTIEIIREYFLIFAK</sequence>
<proteinExistence type="predicted"/>
<dbReference type="PANTHER" id="PTHR36966:SF1">
    <property type="entry name" value="REP-ASSOCIATED TYROSINE TRANSPOSASE"/>
    <property type="match status" value="1"/>
</dbReference>
<dbReference type="Proteomes" id="UP001207337">
    <property type="component" value="Unassembled WGS sequence"/>
</dbReference>
<name>A0ABT3PWN7_9BACT</name>
<keyword evidence="2" id="KW-1133">Transmembrane helix</keyword>
<dbReference type="SMART" id="SM01321">
    <property type="entry name" value="Y1_Tnp"/>
    <property type="match status" value="1"/>
</dbReference>
<dbReference type="InterPro" id="IPR036515">
    <property type="entry name" value="Transposase_17_sf"/>
</dbReference>
<feature type="region of interest" description="Disordered" evidence="1">
    <location>
        <begin position="130"/>
        <end position="150"/>
    </location>
</feature>
<dbReference type="RefSeq" id="WP_265788087.1">
    <property type="nucleotide sequence ID" value="NZ_BAABRS010000001.1"/>
</dbReference>
<dbReference type="PANTHER" id="PTHR36966">
    <property type="entry name" value="REP-ASSOCIATED TYROSINE TRANSPOSASE"/>
    <property type="match status" value="1"/>
</dbReference>
<evidence type="ECO:0000259" key="3">
    <source>
        <dbReference type="SMART" id="SM01321"/>
    </source>
</evidence>
<gene>
    <name evidence="4" type="ORF">LQ318_05035</name>
</gene>
<organism evidence="4 5">
    <name type="scientific">Fodinibius salicampi</name>
    <dbReference type="NCBI Taxonomy" id="1920655"/>
    <lineage>
        <taxon>Bacteria</taxon>
        <taxon>Pseudomonadati</taxon>
        <taxon>Balneolota</taxon>
        <taxon>Balneolia</taxon>
        <taxon>Balneolales</taxon>
        <taxon>Balneolaceae</taxon>
        <taxon>Fodinibius</taxon>
    </lineage>
</organism>
<accession>A0ABT3PWN7</accession>
<protein>
    <recommendedName>
        <fullName evidence="3">Transposase IS200-like domain-containing protein</fullName>
    </recommendedName>
</protein>
<dbReference type="SUPFAM" id="SSF143422">
    <property type="entry name" value="Transposase IS200-like"/>
    <property type="match status" value="1"/>
</dbReference>
<evidence type="ECO:0000256" key="1">
    <source>
        <dbReference type="SAM" id="MobiDB-lite"/>
    </source>
</evidence>
<feature type="domain" description="Transposase IS200-like" evidence="3">
    <location>
        <begin position="34"/>
        <end position="197"/>
    </location>
</feature>